<evidence type="ECO:0000313" key="2">
    <source>
        <dbReference type="EMBL" id="TXN30110.1"/>
    </source>
</evidence>
<proteinExistence type="predicted"/>
<evidence type="ECO:0000313" key="3">
    <source>
        <dbReference type="Proteomes" id="UP000321379"/>
    </source>
</evidence>
<dbReference type="AlphaFoldDB" id="A0A5C8URC8"/>
<dbReference type="SMART" id="SM00829">
    <property type="entry name" value="PKS_ER"/>
    <property type="match status" value="1"/>
</dbReference>
<dbReference type="PANTHER" id="PTHR11695:SF294">
    <property type="entry name" value="RETICULON-4-INTERACTING PROTEIN 1, MITOCHONDRIAL"/>
    <property type="match status" value="1"/>
</dbReference>
<dbReference type="EMBL" id="VRMG01000008">
    <property type="protein sequence ID" value="TXN30110.1"/>
    <property type="molecule type" value="Genomic_DNA"/>
</dbReference>
<dbReference type="GO" id="GO:0016491">
    <property type="term" value="F:oxidoreductase activity"/>
    <property type="evidence" value="ECO:0007669"/>
    <property type="project" value="InterPro"/>
</dbReference>
<dbReference type="Proteomes" id="UP000321379">
    <property type="component" value="Unassembled WGS sequence"/>
</dbReference>
<dbReference type="Gene3D" id="3.40.50.720">
    <property type="entry name" value="NAD(P)-binding Rossmann-like Domain"/>
    <property type="match status" value="1"/>
</dbReference>
<dbReference type="InterPro" id="IPR011032">
    <property type="entry name" value="GroES-like_sf"/>
</dbReference>
<dbReference type="RefSeq" id="WP_147784154.1">
    <property type="nucleotide sequence ID" value="NZ_VRMG01000008.1"/>
</dbReference>
<dbReference type="Gene3D" id="3.90.180.10">
    <property type="entry name" value="Medium-chain alcohol dehydrogenases, catalytic domain"/>
    <property type="match status" value="1"/>
</dbReference>
<dbReference type="InterPro" id="IPR020843">
    <property type="entry name" value="ER"/>
</dbReference>
<feature type="domain" description="Enoyl reductase (ER)" evidence="1">
    <location>
        <begin position="10"/>
        <end position="306"/>
    </location>
</feature>
<organism evidence="2 3">
    <name type="scientific">Lacisediminihabitans profunda</name>
    <dbReference type="NCBI Taxonomy" id="2594790"/>
    <lineage>
        <taxon>Bacteria</taxon>
        <taxon>Bacillati</taxon>
        <taxon>Actinomycetota</taxon>
        <taxon>Actinomycetes</taxon>
        <taxon>Micrococcales</taxon>
        <taxon>Microbacteriaceae</taxon>
        <taxon>Lacisediminihabitans</taxon>
    </lineage>
</organism>
<dbReference type="SUPFAM" id="SSF51735">
    <property type="entry name" value="NAD(P)-binding Rossmann-fold domains"/>
    <property type="match status" value="1"/>
</dbReference>
<dbReference type="SUPFAM" id="SSF50129">
    <property type="entry name" value="GroES-like"/>
    <property type="match status" value="1"/>
</dbReference>
<protein>
    <submittedName>
        <fullName evidence="2">NADP-dependent oxidoreductase</fullName>
    </submittedName>
</protein>
<dbReference type="InterPro" id="IPR050700">
    <property type="entry name" value="YIM1/Zinc_Alcohol_DH_Fams"/>
</dbReference>
<dbReference type="PANTHER" id="PTHR11695">
    <property type="entry name" value="ALCOHOL DEHYDROGENASE RELATED"/>
    <property type="match status" value="1"/>
</dbReference>
<reference evidence="2 3" key="1">
    <citation type="submission" date="2019-08" db="EMBL/GenBank/DDBJ databases">
        <title>Bacterial whole genome sequence for Glaciihabitans sp. CHu50b-6-2.</title>
        <authorList>
            <person name="Jin L."/>
        </authorList>
    </citation>
    <scope>NUCLEOTIDE SEQUENCE [LARGE SCALE GENOMIC DNA]</scope>
    <source>
        <strain evidence="2 3">CHu50b-6-2</strain>
    </source>
</reference>
<dbReference type="InterPro" id="IPR013154">
    <property type="entry name" value="ADH-like_N"/>
</dbReference>
<keyword evidence="3" id="KW-1185">Reference proteome</keyword>
<name>A0A5C8URC8_9MICO</name>
<gene>
    <name evidence="2" type="ORF">FVP33_12435</name>
</gene>
<accession>A0A5C8URC8</accession>
<dbReference type="Pfam" id="PF08240">
    <property type="entry name" value="ADH_N"/>
    <property type="match status" value="1"/>
</dbReference>
<dbReference type="InterPro" id="IPR036291">
    <property type="entry name" value="NAD(P)-bd_dom_sf"/>
</dbReference>
<dbReference type="Pfam" id="PF13602">
    <property type="entry name" value="ADH_zinc_N_2"/>
    <property type="match status" value="1"/>
</dbReference>
<sequence>MMALRAHSRGGPETLVYETAPVPVAAAGEVLVEVHAAAITFTELDWDETWRSEDGRDRTPIIPSHEVSGVVVGLGDGVDRFAIGDEVYGRIGFNRNGAAAEYAAVPVADLALRPLSVSHVESATIPLAALTAWQALADHAELRPGEHVVVLGGAGGVGAFAVQLARHFGATVSATARGTDLDFVLGLGADVVLDYLNANENNLLDPADVLIDAVGGPARERAIRLVRPGGRFVTFSQPVDDALTGGRDLRTYFFIVEANEPELATIASLVDSGELRPTVARVYPLSEGRAAYAEGARLHGPGKTVLRVR</sequence>
<dbReference type="CDD" id="cd05289">
    <property type="entry name" value="MDR_like_2"/>
    <property type="match status" value="1"/>
</dbReference>
<comment type="caution">
    <text evidence="2">The sequence shown here is derived from an EMBL/GenBank/DDBJ whole genome shotgun (WGS) entry which is preliminary data.</text>
</comment>
<evidence type="ECO:0000259" key="1">
    <source>
        <dbReference type="SMART" id="SM00829"/>
    </source>
</evidence>